<gene>
    <name evidence="3" type="primary">LAA1</name>
    <name evidence="3" type="ORF">AWJ20_2638</name>
</gene>
<evidence type="ECO:0000313" key="3">
    <source>
        <dbReference type="EMBL" id="ANB15018.1"/>
    </source>
</evidence>
<dbReference type="GO" id="GO:0005829">
    <property type="term" value="C:cytosol"/>
    <property type="evidence" value="ECO:0007669"/>
    <property type="project" value="GOC"/>
</dbReference>
<feature type="compositionally biased region" description="Low complexity" evidence="2">
    <location>
        <begin position="25"/>
        <end position="46"/>
    </location>
</feature>
<dbReference type="InterPro" id="IPR040108">
    <property type="entry name" value="Laa1/Sip1/HEATR5"/>
</dbReference>
<dbReference type="GO" id="GO:0008104">
    <property type="term" value="P:intracellular protein localization"/>
    <property type="evidence" value="ECO:0007669"/>
    <property type="project" value="TreeGrafter"/>
</dbReference>
<feature type="region of interest" description="Disordered" evidence="2">
    <location>
        <begin position="1043"/>
        <end position="1062"/>
    </location>
</feature>
<accession>A0A167FA22</accession>
<dbReference type="Gene3D" id="1.25.10.10">
    <property type="entry name" value="Leucine-rich Repeat Variant"/>
    <property type="match status" value="1"/>
</dbReference>
<evidence type="ECO:0000313" key="4">
    <source>
        <dbReference type="Proteomes" id="UP000189580"/>
    </source>
</evidence>
<sequence length="1743" mass="189764">MLAAQKAAVAKAKKSKDKDDDADDSGSSVSRQKTASPAPSAGSGPAKTKQAVYYSLPFDDSLALLASIYTSTSSTTTTRTKVGVVQTLAYLFMNTPSTVIETKYAIISKVLLVDLLSNTGIRNNKYKSIMAKNHIHFLLDSIISEKILGEFGQISAIKLLVSDILQKYYKTTTPSSSLKDSNDPMKEPLVATLKCIASLIDSLGPAVAAVADLLEGSLLKLLVYPSYSVKVSACLCLKSFVEKSPSHLLPLLMLGLNHINKELGSASPTQSPQPAAVGASNEQPQSLADRVLGHAYMTSVLSGITQKYPQYSSLELAARVFTTATSLLKKGGNVTTVAVQVQVGWLLVSGLMALGPSFVKVHLSQLLLLWKNALHRPVGKEQLADTNNLELNYLLLVRYSALTSISSFLIHNSQLVTPDMAKRIATILENVLSFSSSIPSKKLADDDLSHRLDKSLSLEYCDMMVKRRVYQCYISLSQYDHIDVKQFGNERFNANILTSALSTFADPERSSSAEMSTAIATATGAIESIWEVADNHAFGLTSKINGRNLNDVFFGITSDQSEQKWLSELDWAAKLEVDISKPILDSPEFDADKVLLSDKTILGVALSQSVPVATSIVDFSIDLFVTLLPLQLPKVQESILDQLRTYVLAATATGSQNRKSGRKDAVTVNSIVAVFSALRYSLNGKTSSGQPRREALKATRVLKIFLDIIKFGLRDGNSAIRSVAAQGLGILCFIGSSTMAAEVIKSLIDEIVSNRDPNSRAGNSLALGYILKYVGGMFAGIHLKTILGVLMSLANDPHPTVHFWALESISVTIENTGMSFMGYASSTLSTLNKLYLLESHSDETMSAVSSNLGVELPTTKVIARCVCALITLLGPDLQASQKNMATVLALIRLFEVSEYNSVVLESSRCIQELTIFAPASINIEAYTRRMHSDLMKTDNDLLRDVAIDGLYQLIRTQGNHIFQLAGPGLDKHIWVAFDQSPDNKPLRKFIEYWLDQTGVDRPFDWISRVQAILTKSRTMFVAEQDREDTNQAATNALELGDEEGTSFTVSDSDGAAGSNGKDASFANEPLRWQTRALATECLHKLVQLLLRGKSLQDREKSVIIPRIGDIIKIAFSSSTASVLELRLLGLGLLDEILAELQDVVDPDFREASLLEQYQAQISSALTPAFSADSSPDLAYRAIKVCATFIGSGIIKDVSRMGRILKLLTTALETCSGPQIMLGDLKVPSPNSQVMLRLAILSLWAELQVSSVNPGQEYLVDVVKPYIPTLLPLWIQALRDFARLRFEPVQSTGLSSSSGSLTGSIDQMYSSLSRSSILPTYQQSWLQLVDAIASLIEEDSDNVFTILHEKEKISDNSGGISDDIKYSSEPAAFFFVLFGLCFEALVRPTQSLGTSNSKLATTSDQRLRVLLALKRILHRSVSGVAIYKDEILAETIDVLDRIVLTGALEEQRAVVSIAHGVCLNHPGRAKITAGPEEEEDEIPESVDQLFELFRLAMLPITTMFPALSDSETAQDKFVETPVTAGFIKDCVESLVDMIQVFPKVIKVDLYACLLYVFEKLLEDDRCQSLVIPGLLVVHKRLLQMMMKTRESSIDDEQVIDQAVVTAFSKIISLLKNTKDTTDGALARRRNCLLSAVVIITVCKDSLQSETSSLTDLGELLAENLSIPSLSATVSSCAKTVLVATVNTRAGKVLSESAFPPLISLITSGHGFEEEDKPAEVYIISKLVNDVLAGFVLALTGSQGK</sequence>
<dbReference type="GO" id="GO:0042147">
    <property type="term" value="P:retrograde transport, endosome to Golgi"/>
    <property type="evidence" value="ECO:0007669"/>
    <property type="project" value="TreeGrafter"/>
</dbReference>
<dbReference type="InterPro" id="IPR046837">
    <property type="entry name" value="Laa1/Sip1/HEATR5-like_HEAT"/>
</dbReference>
<dbReference type="Pfam" id="PF25468">
    <property type="entry name" value="HEAT_HEATR5A"/>
    <property type="match status" value="1"/>
</dbReference>
<dbReference type="InterPro" id="IPR011989">
    <property type="entry name" value="ARM-like"/>
</dbReference>
<dbReference type="GeneID" id="30034571"/>
<dbReference type="KEGG" id="slb:AWJ20_2638"/>
<reference evidence="3 4" key="1">
    <citation type="submission" date="2016-02" db="EMBL/GenBank/DDBJ databases">
        <title>Complete genome sequence and transcriptome regulation of the pentose utilising yeast Sugiyamaella lignohabitans.</title>
        <authorList>
            <person name="Bellasio M."/>
            <person name="Peymann A."/>
            <person name="Valli M."/>
            <person name="Sipitzky M."/>
            <person name="Graf A."/>
            <person name="Sauer M."/>
            <person name="Marx H."/>
            <person name="Mattanovich D."/>
        </authorList>
    </citation>
    <scope>NUCLEOTIDE SEQUENCE [LARGE SCALE GENOMIC DNA]</scope>
    <source>
        <strain evidence="3 4">CBS 10342</strain>
    </source>
</reference>
<dbReference type="PANTHER" id="PTHR21663">
    <property type="entry name" value="HYPOTHETICAL HEAT DOMAIN-CONTAINING"/>
    <property type="match status" value="1"/>
</dbReference>
<dbReference type="GO" id="GO:0006897">
    <property type="term" value="P:endocytosis"/>
    <property type="evidence" value="ECO:0007669"/>
    <property type="project" value="TreeGrafter"/>
</dbReference>
<dbReference type="GO" id="GO:0030139">
    <property type="term" value="C:endocytic vesicle"/>
    <property type="evidence" value="ECO:0007669"/>
    <property type="project" value="TreeGrafter"/>
</dbReference>
<protein>
    <submittedName>
        <fullName evidence="3">Laa1p</fullName>
    </submittedName>
</protein>
<dbReference type="PANTHER" id="PTHR21663:SF0">
    <property type="entry name" value="HEAT REPEAT-CONTAINING PROTEIN 5B"/>
    <property type="match status" value="1"/>
</dbReference>
<evidence type="ECO:0000256" key="1">
    <source>
        <dbReference type="ARBA" id="ARBA00008304"/>
    </source>
</evidence>
<comment type="similarity">
    <text evidence="1">Belongs to the HEATR5 family.</text>
</comment>
<dbReference type="InterPro" id="IPR016024">
    <property type="entry name" value="ARM-type_fold"/>
</dbReference>
<evidence type="ECO:0000256" key="2">
    <source>
        <dbReference type="SAM" id="MobiDB-lite"/>
    </source>
</evidence>
<dbReference type="GO" id="GO:0016020">
    <property type="term" value="C:membrane"/>
    <property type="evidence" value="ECO:0007669"/>
    <property type="project" value="TreeGrafter"/>
</dbReference>
<dbReference type="GO" id="GO:0005794">
    <property type="term" value="C:Golgi apparatus"/>
    <property type="evidence" value="ECO:0007669"/>
    <property type="project" value="TreeGrafter"/>
</dbReference>
<dbReference type="RefSeq" id="XP_018737495.1">
    <property type="nucleotide sequence ID" value="XM_018879593.1"/>
</dbReference>
<proteinExistence type="inferred from homology"/>
<keyword evidence="4" id="KW-1185">Reference proteome</keyword>
<name>A0A167FA22_9ASCO</name>
<feature type="compositionally biased region" description="Low complexity" evidence="2">
    <location>
        <begin position="1"/>
        <end position="10"/>
    </location>
</feature>
<dbReference type="SUPFAM" id="SSF48371">
    <property type="entry name" value="ARM repeat"/>
    <property type="match status" value="2"/>
</dbReference>
<dbReference type="Proteomes" id="UP000189580">
    <property type="component" value="Chromosome b"/>
</dbReference>
<feature type="region of interest" description="Disordered" evidence="2">
    <location>
        <begin position="1"/>
        <end position="46"/>
    </location>
</feature>
<dbReference type="Pfam" id="PF20210">
    <property type="entry name" value="Laa1_Sip1_HTR5"/>
    <property type="match status" value="1"/>
</dbReference>
<dbReference type="OrthoDB" id="192608at2759"/>
<dbReference type="EMBL" id="CP014503">
    <property type="protein sequence ID" value="ANB15018.1"/>
    <property type="molecule type" value="Genomic_DNA"/>
</dbReference>
<organism evidence="3 4">
    <name type="scientific">Sugiyamaella lignohabitans</name>
    <dbReference type="NCBI Taxonomy" id="796027"/>
    <lineage>
        <taxon>Eukaryota</taxon>
        <taxon>Fungi</taxon>
        <taxon>Dikarya</taxon>
        <taxon>Ascomycota</taxon>
        <taxon>Saccharomycotina</taxon>
        <taxon>Dipodascomycetes</taxon>
        <taxon>Dipodascales</taxon>
        <taxon>Trichomonascaceae</taxon>
        <taxon>Sugiyamaella</taxon>
    </lineage>
</organism>